<evidence type="ECO:0000313" key="2">
    <source>
        <dbReference type="Proteomes" id="UP001056120"/>
    </source>
</evidence>
<dbReference type="Proteomes" id="UP001056120">
    <property type="component" value="Linkage Group LG02"/>
</dbReference>
<comment type="caution">
    <text evidence="1">The sequence shown here is derived from an EMBL/GenBank/DDBJ whole genome shotgun (WGS) entry which is preliminary data.</text>
</comment>
<protein>
    <submittedName>
        <fullName evidence="1">Uncharacterized protein</fullName>
    </submittedName>
</protein>
<reference evidence="1 2" key="2">
    <citation type="journal article" date="2022" name="Mol. Ecol. Resour.">
        <title>The genomes of chicory, endive, great burdock and yacon provide insights into Asteraceae paleo-polyploidization history and plant inulin production.</title>
        <authorList>
            <person name="Fan W."/>
            <person name="Wang S."/>
            <person name="Wang H."/>
            <person name="Wang A."/>
            <person name="Jiang F."/>
            <person name="Liu H."/>
            <person name="Zhao H."/>
            <person name="Xu D."/>
            <person name="Zhang Y."/>
        </authorList>
    </citation>
    <scope>NUCLEOTIDE SEQUENCE [LARGE SCALE GENOMIC DNA]</scope>
    <source>
        <strain evidence="2">cv. Yunnan</strain>
        <tissue evidence="1">Leaves</tissue>
    </source>
</reference>
<evidence type="ECO:0000313" key="1">
    <source>
        <dbReference type="EMBL" id="KAI3824163.1"/>
    </source>
</evidence>
<gene>
    <name evidence="1" type="ORF">L1987_05612</name>
</gene>
<keyword evidence="2" id="KW-1185">Reference proteome</keyword>
<proteinExistence type="predicted"/>
<sequence length="504" mass="58216">MCGPKAIQLISHSGRSLYIRGERIGGVLLCSYLKAMKYIVHGCKAFMACVTDSSRDVVKVHDIPVVNQYVDVFPEELPGIPPEREMEFGIDLIPGGKPIAKAPYRLAPPEMKELMTQLQYMRMCIDYRELNKLIIKNRYPLPRIDDLFDQLQGASWFSKIDLRSGYHQLKVKDDDIPKTAFRTRYAGYYRRFIENFSRIALPMTKLTCKETKFVCGPDQESAFQLLKEKLTKAPVLSLPEGTEDFVVYSDASHSGLGCVLRQRGKVIAYASRQLNIHEANFPTHDWDIAAVVFALKIWRHYLYGVRCTIFTNHKKAQMIALGGDLKKEWMDPYVVKLGENSLGLRTCFDRIWILRLSSVLTTILEEAHKSKYSIHPGATKMFYDLRVKAEHQKPYGKLQPLEIPLWKWENITTDLITKLPKTRRGYDAIWVMVDRLTKSAHFLPIKETYSSEKLAEIYIKEVVSRHGVPIAIVSDRDTRFTLRFWKKFHEELGTRLNLSTTYHL</sequence>
<organism evidence="1 2">
    <name type="scientific">Smallanthus sonchifolius</name>
    <dbReference type="NCBI Taxonomy" id="185202"/>
    <lineage>
        <taxon>Eukaryota</taxon>
        <taxon>Viridiplantae</taxon>
        <taxon>Streptophyta</taxon>
        <taxon>Embryophyta</taxon>
        <taxon>Tracheophyta</taxon>
        <taxon>Spermatophyta</taxon>
        <taxon>Magnoliopsida</taxon>
        <taxon>eudicotyledons</taxon>
        <taxon>Gunneridae</taxon>
        <taxon>Pentapetalae</taxon>
        <taxon>asterids</taxon>
        <taxon>campanulids</taxon>
        <taxon>Asterales</taxon>
        <taxon>Asteraceae</taxon>
        <taxon>Asteroideae</taxon>
        <taxon>Heliantheae alliance</taxon>
        <taxon>Millerieae</taxon>
        <taxon>Smallanthus</taxon>
    </lineage>
</organism>
<name>A0ACB9JW46_9ASTR</name>
<dbReference type="EMBL" id="CM042019">
    <property type="protein sequence ID" value="KAI3824163.1"/>
    <property type="molecule type" value="Genomic_DNA"/>
</dbReference>
<accession>A0ACB9JW46</accession>
<reference evidence="2" key="1">
    <citation type="journal article" date="2022" name="Mol. Ecol. Resour.">
        <title>The genomes of chicory, endive, great burdock and yacon provide insights into Asteraceae palaeo-polyploidization history and plant inulin production.</title>
        <authorList>
            <person name="Fan W."/>
            <person name="Wang S."/>
            <person name="Wang H."/>
            <person name="Wang A."/>
            <person name="Jiang F."/>
            <person name="Liu H."/>
            <person name="Zhao H."/>
            <person name="Xu D."/>
            <person name="Zhang Y."/>
        </authorList>
    </citation>
    <scope>NUCLEOTIDE SEQUENCE [LARGE SCALE GENOMIC DNA]</scope>
    <source>
        <strain evidence="2">cv. Yunnan</strain>
    </source>
</reference>